<accession>A0A0T9RMS7</accession>
<organism evidence="1 2">
    <name type="scientific">Yersinia pekkanenii</name>
    <dbReference type="NCBI Taxonomy" id="1288385"/>
    <lineage>
        <taxon>Bacteria</taxon>
        <taxon>Pseudomonadati</taxon>
        <taxon>Pseudomonadota</taxon>
        <taxon>Gammaproteobacteria</taxon>
        <taxon>Enterobacterales</taxon>
        <taxon>Yersiniaceae</taxon>
        <taxon>Yersinia</taxon>
    </lineage>
</organism>
<dbReference type="InterPro" id="IPR047666">
    <property type="entry name" value="ANR_neg_reg"/>
</dbReference>
<proteinExistence type="predicted"/>
<dbReference type="RefSeq" id="WP_049615483.1">
    <property type="nucleotide sequence ID" value="NZ_CQAZ01000118.1"/>
</dbReference>
<dbReference type="AlphaFoldDB" id="A0A0T9RMS7"/>
<protein>
    <recommendedName>
        <fullName evidence="3">PerC family transcriptional regulator</fullName>
    </recommendedName>
</protein>
<dbReference type="EMBL" id="CQAZ01000118">
    <property type="protein sequence ID" value="CNI72510.1"/>
    <property type="molecule type" value="Genomic_DNA"/>
</dbReference>
<evidence type="ECO:0000313" key="1">
    <source>
        <dbReference type="EMBL" id="CNI72510.1"/>
    </source>
</evidence>
<name>A0A0T9RMS7_9GAMM</name>
<evidence type="ECO:0008006" key="3">
    <source>
        <dbReference type="Google" id="ProtNLM"/>
    </source>
</evidence>
<dbReference type="Proteomes" id="UP000045840">
    <property type="component" value="Unassembled WGS sequence"/>
</dbReference>
<sequence length="62" mass="7019">MSGYRQKAEQAIELEAKGLYRRAVCVWRDALPQAPSIELQSICANNAQRCSHQGRYKGKPEL</sequence>
<dbReference type="NCBIfam" id="NF033650">
    <property type="entry name" value="ANR_neg_reg"/>
    <property type="match status" value="1"/>
</dbReference>
<evidence type="ECO:0000313" key="2">
    <source>
        <dbReference type="Proteomes" id="UP000045840"/>
    </source>
</evidence>
<reference evidence="2" key="1">
    <citation type="submission" date="2015-03" db="EMBL/GenBank/DDBJ databases">
        <authorList>
            <consortium name="Pathogen Informatics"/>
        </authorList>
    </citation>
    <scope>NUCLEOTIDE SEQUENCE [LARGE SCALE GENOMIC DNA]</scope>
    <source>
        <strain evidence="2">A125KOH2</strain>
    </source>
</reference>
<gene>
    <name evidence="1" type="ORF">ERS008529_04758</name>
</gene>